<dbReference type="EMBL" id="NIHM01000019">
    <property type="protein sequence ID" value="PLT53390.1"/>
    <property type="molecule type" value="Genomic_DNA"/>
</dbReference>
<comment type="caution">
    <text evidence="1">The sequence shown here is derived from an EMBL/GenBank/DDBJ whole genome shotgun (WGS) entry which is preliminary data.</text>
</comment>
<proteinExistence type="predicted"/>
<accession>A0A2N5NFN6</accession>
<evidence type="ECO:0000313" key="2">
    <source>
        <dbReference type="Proteomes" id="UP000234849"/>
    </source>
</evidence>
<name>A0A2N5NFN6_MEDGN</name>
<gene>
    <name evidence="1" type="ORF">CDL18_12290</name>
</gene>
<dbReference type="RefSeq" id="WP_101880053.1">
    <property type="nucleotide sequence ID" value="NZ_JAAIMS010000006.1"/>
</dbReference>
<reference evidence="1 2" key="1">
    <citation type="journal article" date="2017" name="Genome Med.">
        <title>A novel Ruminococcus gnavus clade enriched in inflammatory bowel disease patients.</title>
        <authorList>
            <person name="Hall A.B."/>
            <person name="Yassour M."/>
            <person name="Sauk J."/>
            <person name="Garner A."/>
            <person name="Jiang X."/>
            <person name="Arthur T."/>
            <person name="Lagoudas G.K."/>
            <person name="Vatanen T."/>
            <person name="Fornelos N."/>
            <person name="Wilson R."/>
            <person name="Bertha M."/>
            <person name="Cohen M."/>
            <person name="Garber J."/>
            <person name="Khalili H."/>
            <person name="Gevers D."/>
            <person name="Ananthakrishnan A.N."/>
            <person name="Kugathasan S."/>
            <person name="Lander E.S."/>
            <person name="Blainey P."/>
            <person name="Vlamakis H."/>
            <person name="Xavier R.J."/>
            <person name="Huttenhower C."/>
        </authorList>
    </citation>
    <scope>NUCLEOTIDE SEQUENCE [LARGE SCALE GENOMIC DNA]</scope>
    <source>
        <strain evidence="1 2">RJX1118</strain>
    </source>
</reference>
<dbReference type="AlphaFoldDB" id="A0A2N5NFN6"/>
<evidence type="ECO:0000313" key="1">
    <source>
        <dbReference type="EMBL" id="PLT53390.1"/>
    </source>
</evidence>
<dbReference type="Proteomes" id="UP000234849">
    <property type="component" value="Unassembled WGS sequence"/>
</dbReference>
<sequence length="121" mass="13991">MSTIVRGKAIPLEVLMNSTLFVLLRISSLEEWIDGKKTGKISGYVYECVDCMNYDKFKFKIKDQKTPLMSYEDLQKLRESGTKIVVEFLEPTVLVYWNSTTKTYEDSFSAKDVTLIEKLID</sequence>
<protein>
    <submittedName>
        <fullName evidence="1">Uncharacterized protein</fullName>
    </submittedName>
</protein>
<organism evidence="1 2">
    <name type="scientific">Mediterraneibacter gnavus</name>
    <name type="common">Ruminococcus gnavus</name>
    <dbReference type="NCBI Taxonomy" id="33038"/>
    <lineage>
        <taxon>Bacteria</taxon>
        <taxon>Bacillati</taxon>
        <taxon>Bacillota</taxon>
        <taxon>Clostridia</taxon>
        <taxon>Lachnospirales</taxon>
        <taxon>Lachnospiraceae</taxon>
        <taxon>Mediterraneibacter</taxon>
    </lineage>
</organism>